<evidence type="ECO:0000256" key="4">
    <source>
        <dbReference type="SAM" id="Phobius"/>
    </source>
</evidence>
<organism evidence="7 8">
    <name type="scientific">Sporisorium reilianum f. sp. reilianum</name>
    <dbReference type="NCBI Taxonomy" id="72559"/>
    <lineage>
        <taxon>Eukaryota</taxon>
        <taxon>Fungi</taxon>
        <taxon>Dikarya</taxon>
        <taxon>Basidiomycota</taxon>
        <taxon>Ustilaginomycotina</taxon>
        <taxon>Ustilaginomycetes</taxon>
        <taxon>Ustilaginales</taxon>
        <taxon>Ustilaginaceae</taxon>
        <taxon>Sporisorium</taxon>
    </lineage>
</organism>
<feature type="region of interest" description="Disordered" evidence="3">
    <location>
        <begin position="301"/>
        <end position="340"/>
    </location>
</feature>
<keyword evidence="4" id="KW-0472">Membrane</keyword>
<evidence type="ECO:0000256" key="3">
    <source>
        <dbReference type="SAM" id="MobiDB-lite"/>
    </source>
</evidence>
<feature type="compositionally biased region" description="Polar residues" evidence="3">
    <location>
        <begin position="562"/>
        <end position="580"/>
    </location>
</feature>
<feature type="transmembrane region" description="Helical" evidence="4">
    <location>
        <begin position="360"/>
        <end position="383"/>
    </location>
</feature>
<dbReference type="SMART" id="SM00326">
    <property type="entry name" value="SH3"/>
    <property type="match status" value="1"/>
</dbReference>
<sequence>MRTSQAIQLAAVAAPAVLLAAATAHAASDSCISLKGSSMCPSFQNNFVKPSNLSSEFDFFNTVADVTSFDTLFQHYLTSQNGYYTDKIQDGLGCNTTLAQNVTLQWQQTVFCSQFSQASYESGCTAETPPTLVCQETCNQFASSEEDVVDNTAYCRNTNELNPFQRSVRSDTLSNDYYTCTDYSSLATTNVNSCVTGIENEGSCGFGYSTDQLCAFCDPAGGVTPPPCCYESRTDLSQCSQWGHPLAATIRPTTTVATNVPGAAQNTAGSATGTAASNSATVTGAAGAGASANGANGASGAASGAATGTASGSNASGSKSGAAASATSSNKNGGVSGASMAPDGQQLVSADDKVFSKGQLAGIIAGCCVGAALLGALVALLCLRRRGERGDTEKNTVYGAAANESHVERPWIQSEEAMVKSPELGRPSTDAKFAGAAGVGALAGAGAGAAAMAAGKGRDSVDERPNSAMSGETGTDGRGTTIPAVKDQYSSHDICSGETVVAIYPYNATLNDEITLQPDDVVTVQRLYDDGWALGRTESGSEGAFPLVCVTSTKGGTSGSGENLSGGMTSGNDGNVTSSADGAVTAEEGA</sequence>
<dbReference type="SUPFAM" id="SSF50044">
    <property type="entry name" value="SH3-domain"/>
    <property type="match status" value="1"/>
</dbReference>
<feature type="chain" id="PRO_5014958075" description="SH3 domain-containing protein" evidence="5">
    <location>
        <begin position="27"/>
        <end position="590"/>
    </location>
</feature>
<evidence type="ECO:0000256" key="1">
    <source>
        <dbReference type="ARBA" id="ARBA00022443"/>
    </source>
</evidence>
<feature type="compositionally biased region" description="Low complexity" evidence="3">
    <location>
        <begin position="301"/>
        <end position="333"/>
    </location>
</feature>
<feature type="region of interest" description="Disordered" evidence="3">
    <location>
        <begin position="456"/>
        <end position="481"/>
    </location>
</feature>
<dbReference type="Pfam" id="PF14604">
    <property type="entry name" value="SH3_9"/>
    <property type="match status" value="1"/>
</dbReference>
<dbReference type="InterPro" id="IPR036028">
    <property type="entry name" value="SH3-like_dom_sf"/>
</dbReference>
<dbReference type="CDD" id="cd00174">
    <property type="entry name" value="SH3"/>
    <property type="match status" value="1"/>
</dbReference>
<dbReference type="Gene3D" id="2.30.30.40">
    <property type="entry name" value="SH3 Domains"/>
    <property type="match status" value="1"/>
</dbReference>
<evidence type="ECO:0000313" key="7">
    <source>
        <dbReference type="EMBL" id="SJX62858.1"/>
    </source>
</evidence>
<gene>
    <name evidence="7" type="ORF">SRS1_13685</name>
</gene>
<feature type="domain" description="SH3" evidence="6">
    <location>
        <begin position="495"/>
        <end position="555"/>
    </location>
</feature>
<evidence type="ECO:0000256" key="2">
    <source>
        <dbReference type="PROSITE-ProRule" id="PRU00192"/>
    </source>
</evidence>
<feature type="region of interest" description="Disordered" evidence="3">
    <location>
        <begin position="555"/>
        <end position="590"/>
    </location>
</feature>
<feature type="compositionally biased region" description="Basic and acidic residues" evidence="3">
    <location>
        <begin position="456"/>
        <end position="465"/>
    </location>
</feature>
<accession>A0A2N8UDN3</accession>
<evidence type="ECO:0000259" key="6">
    <source>
        <dbReference type="PROSITE" id="PS50002"/>
    </source>
</evidence>
<dbReference type="EMBL" id="LT795059">
    <property type="protein sequence ID" value="SJX62858.1"/>
    <property type="molecule type" value="Genomic_DNA"/>
</dbReference>
<keyword evidence="4" id="KW-1133">Transmembrane helix</keyword>
<name>A0A2N8UDN3_9BASI</name>
<proteinExistence type="predicted"/>
<reference evidence="7 8" key="1">
    <citation type="submission" date="2017-02" db="EMBL/GenBank/DDBJ databases">
        <authorList>
            <person name="Peterson S.W."/>
        </authorList>
    </citation>
    <scope>NUCLEOTIDE SEQUENCE [LARGE SCALE GENOMIC DNA]</scope>
    <source>
        <strain evidence="7 8">SRS1_H2-8</strain>
    </source>
</reference>
<dbReference type="PROSITE" id="PS50002">
    <property type="entry name" value="SH3"/>
    <property type="match status" value="1"/>
</dbReference>
<keyword evidence="1 2" id="KW-0728">SH3 domain</keyword>
<dbReference type="InterPro" id="IPR001452">
    <property type="entry name" value="SH3_domain"/>
</dbReference>
<evidence type="ECO:0000313" key="8">
    <source>
        <dbReference type="Proteomes" id="UP000239563"/>
    </source>
</evidence>
<dbReference type="Proteomes" id="UP000239563">
    <property type="component" value="Chromosome VI"/>
</dbReference>
<evidence type="ECO:0000256" key="5">
    <source>
        <dbReference type="SAM" id="SignalP"/>
    </source>
</evidence>
<keyword evidence="5" id="KW-0732">Signal</keyword>
<dbReference type="AlphaFoldDB" id="A0A2N8UDN3"/>
<feature type="signal peptide" evidence="5">
    <location>
        <begin position="1"/>
        <end position="26"/>
    </location>
</feature>
<keyword evidence="4" id="KW-0812">Transmembrane</keyword>
<protein>
    <recommendedName>
        <fullName evidence="6">SH3 domain-containing protein</fullName>
    </recommendedName>
</protein>